<evidence type="ECO:0000256" key="16">
    <source>
        <dbReference type="SAM" id="MobiDB-lite"/>
    </source>
</evidence>
<dbReference type="PROSITE" id="PS50109">
    <property type="entry name" value="HIS_KIN"/>
    <property type="match status" value="1"/>
</dbReference>
<keyword evidence="6" id="KW-0004">4Fe-4S</keyword>
<comment type="catalytic activity">
    <reaction evidence="1">
        <text>ATP + protein L-histidine = ADP + protein N-phospho-L-histidine.</text>
        <dbReference type="EC" id="2.7.13.3"/>
    </reaction>
</comment>
<dbReference type="PIRSF" id="PIRSF037434">
    <property type="entry name" value="STHK_ChrS"/>
    <property type="match status" value="1"/>
</dbReference>
<keyword evidence="20" id="KW-1185">Reference proteome</keyword>
<feature type="transmembrane region" description="Helical" evidence="17">
    <location>
        <begin position="98"/>
        <end position="118"/>
    </location>
</feature>
<evidence type="ECO:0000313" key="19">
    <source>
        <dbReference type="EMBL" id="GAA3116786.1"/>
    </source>
</evidence>
<dbReference type="SMART" id="SM00387">
    <property type="entry name" value="HATPase_c"/>
    <property type="match status" value="1"/>
</dbReference>
<evidence type="ECO:0000256" key="13">
    <source>
        <dbReference type="ARBA" id="ARBA00023014"/>
    </source>
</evidence>
<dbReference type="Proteomes" id="UP001500893">
    <property type="component" value="Unassembled WGS sequence"/>
</dbReference>
<reference evidence="20" key="1">
    <citation type="journal article" date="2019" name="Int. J. Syst. Evol. Microbiol.">
        <title>The Global Catalogue of Microorganisms (GCM) 10K type strain sequencing project: providing services to taxonomists for standard genome sequencing and annotation.</title>
        <authorList>
            <consortium name="The Broad Institute Genomics Platform"/>
            <consortium name="The Broad Institute Genome Sequencing Center for Infectious Disease"/>
            <person name="Wu L."/>
            <person name="Ma J."/>
        </authorList>
    </citation>
    <scope>NUCLEOTIDE SEQUENCE [LARGE SCALE GENOMIC DNA]</scope>
    <source>
        <strain evidence="20">JCM 11574</strain>
    </source>
</reference>
<dbReference type="Gene3D" id="3.30.565.10">
    <property type="entry name" value="Histidine kinase-like ATPase, C-terminal domain"/>
    <property type="match status" value="1"/>
</dbReference>
<evidence type="ECO:0000256" key="7">
    <source>
        <dbReference type="ARBA" id="ARBA00022490"/>
    </source>
</evidence>
<dbReference type="InterPro" id="IPR017205">
    <property type="entry name" value="Sig_transdc_His_kinase_ChrS"/>
</dbReference>
<dbReference type="EC" id="2.7.13.3" evidence="4"/>
<comment type="function">
    <text evidence="14">Member of the two-component regulatory system NreB/NreC involved in the control of dissimilatory nitrate/nitrite reduction in response to oxygen. NreB functions as a direct oxygen sensor histidine kinase which is autophosphorylated, in the absence of oxygen, probably at the conserved histidine residue, and transfers its phosphate group probably to a conserved aspartate residue of NreC. NreB/NreC activates the expression of the nitrate (narGHJI) and nitrite (nir) reductase operons, as well as the putative nitrate transporter gene narT.</text>
</comment>
<dbReference type="PRINTS" id="PR00344">
    <property type="entry name" value="BCTRLSENSOR"/>
</dbReference>
<dbReference type="InterPro" id="IPR004358">
    <property type="entry name" value="Sig_transdc_His_kin-like_C"/>
</dbReference>
<dbReference type="Pfam" id="PF02518">
    <property type="entry name" value="HATPase_c"/>
    <property type="match status" value="1"/>
</dbReference>
<feature type="region of interest" description="Disordered" evidence="16">
    <location>
        <begin position="436"/>
        <end position="462"/>
    </location>
</feature>
<evidence type="ECO:0000256" key="9">
    <source>
        <dbReference type="ARBA" id="ARBA00022723"/>
    </source>
</evidence>
<dbReference type="InterPro" id="IPR003594">
    <property type="entry name" value="HATPase_dom"/>
</dbReference>
<feature type="domain" description="Histidine kinase" evidence="18">
    <location>
        <begin position="252"/>
        <end position="452"/>
    </location>
</feature>
<feature type="region of interest" description="Disordered" evidence="16">
    <location>
        <begin position="23"/>
        <end position="60"/>
    </location>
</feature>
<evidence type="ECO:0000256" key="1">
    <source>
        <dbReference type="ARBA" id="ARBA00000085"/>
    </source>
</evidence>
<keyword evidence="12" id="KW-0902">Two-component regulatory system</keyword>
<evidence type="ECO:0000256" key="2">
    <source>
        <dbReference type="ARBA" id="ARBA00001966"/>
    </source>
</evidence>
<keyword evidence="17" id="KW-1133">Transmembrane helix</keyword>
<keyword evidence="17" id="KW-0472">Membrane</keyword>
<evidence type="ECO:0000256" key="10">
    <source>
        <dbReference type="ARBA" id="ARBA00022777"/>
    </source>
</evidence>
<evidence type="ECO:0000256" key="5">
    <source>
        <dbReference type="ARBA" id="ARBA00017322"/>
    </source>
</evidence>
<protein>
    <recommendedName>
        <fullName evidence="5">Oxygen sensor histidine kinase NreB</fullName>
        <ecNumber evidence="4">2.7.13.3</ecNumber>
    </recommendedName>
    <alternativeName>
        <fullName evidence="15">Nitrogen regulation protein B</fullName>
    </alternativeName>
</protein>
<dbReference type="Gene3D" id="1.20.5.1930">
    <property type="match status" value="1"/>
</dbReference>
<evidence type="ECO:0000256" key="15">
    <source>
        <dbReference type="ARBA" id="ARBA00030800"/>
    </source>
</evidence>
<dbReference type="InterPro" id="IPR005467">
    <property type="entry name" value="His_kinase_dom"/>
</dbReference>
<keyword evidence="11" id="KW-0408">Iron</keyword>
<comment type="caution">
    <text evidence="19">The sequence shown here is derived from an EMBL/GenBank/DDBJ whole genome shotgun (WGS) entry which is preliminary data.</text>
</comment>
<feature type="compositionally biased region" description="Low complexity" evidence="16">
    <location>
        <begin position="442"/>
        <end position="454"/>
    </location>
</feature>
<dbReference type="EMBL" id="BAAAVM010000001">
    <property type="protein sequence ID" value="GAA3116786.1"/>
    <property type="molecule type" value="Genomic_DNA"/>
</dbReference>
<keyword evidence="9" id="KW-0479">Metal-binding</keyword>
<feature type="transmembrane region" description="Helical" evidence="17">
    <location>
        <begin position="130"/>
        <end position="156"/>
    </location>
</feature>
<keyword evidence="17" id="KW-0812">Transmembrane</keyword>
<evidence type="ECO:0000256" key="3">
    <source>
        <dbReference type="ARBA" id="ARBA00004496"/>
    </source>
</evidence>
<dbReference type="PANTHER" id="PTHR24421">
    <property type="entry name" value="NITRATE/NITRITE SENSOR PROTEIN NARX-RELATED"/>
    <property type="match status" value="1"/>
</dbReference>
<evidence type="ECO:0000256" key="12">
    <source>
        <dbReference type="ARBA" id="ARBA00023012"/>
    </source>
</evidence>
<dbReference type="GO" id="GO:0016301">
    <property type="term" value="F:kinase activity"/>
    <property type="evidence" value="ECO:0007669"/>
    <property type="project" value="UniProtKB-KW"/>
</dbReference>
<keyword evidence="10 19" id="KW-0418">Kinase</keyword>
<dbReference type="CDD" id="cd16917">
    <property type="entry name" value="HATPase_UhpB-NarQ-NarX-like"/>
    <property type="match status" value="1"/>
</dbReference>
<evidence type="ECO:0000256" key="8">
    <source>
        <dbReference type="ARBA" id="ARBA00022679"/>
    </source>
</evidence>
<gene>
    <name evidence="19" type="ORF">GCM10010521_00690</name>
</gene>
<dbReference type="InterPro" id="IPR011712">
    <property type="entry name" value="Sig_transdc_His_kin_sub3_dim/P"/>
</dbReference>
<evidence type="ECO:0000256" key="17">
    <source>
        <dbReference type="SAM" id="Phobius"/>
    </source>
</evidence>
<keyword evidence="7" id="KW-0963">Cytoplasm</keyword>
<evidence type="ECO:0000313" key="20">
    <source>
        <dbReference type="Proteomes" id="UP001500893"/>
    </source>
</evidence>
<dbReference type="InterPro" id="IPR036890">
    <property type="entry name" value="HATPase_C_sf"/>
</dbReference>
<dbReference type="SUPFAM" id="SSF55874">
    <property type="entry name" value="ATPase domain of HSP90 chaperone/DNA topoisomerase II/histidine kinase"/>
    <property type="match status" value="1"/>
</dbReference>
<organism evidence="19 20">
    <name type="scientific">Streptomyces rameus</name>
    <dbReference type="NCBI Taxonomy" id="68261"/>
    <lineage>
        <taxon>Bacteria</taxon>
        <taxon>Bacillati</taxon>
        <taxon>Actinomycetota</taxon>
        <taxon>Actinomycetes</taxon>
        <taxon>Kitasatosporales</taxon>
        <taxon>Streptomycetaceae</taxon>
        <taxon>Streptomyces</taxon>
    </lineage>
</organism>
<dbReference type="InterPro" id="IPR050482">
    <property type="entry name" value="Sensor_HK_TwoCompSys"/>
</dbReference>
<feature type="transmembrane region" description="Helical" evidence="17">
    <location>
        <begin position="168"/>
        <end position="186"/>
    </location>
</feature>
<dbReference type="Pfam" id="PF07730">
    <property type="entry name" value="HisKA_3"/>
    <property type="match status" value="1"/>
</dbReference>
<feature type="transmembrane region" description="Helical" evidence="17">
    <location>
        <begin position="193"/>
        <end position="213"/>
    </location>
</feature>
<name>A0ABP6MKY5_9ACTN</name>
<evidence type="ECO:0000259" key="18">
    <source>
        <dbReference type="PROSITE" id="PS50109"/>
    </source>
</evidence>
<evidence type="ECO:0000256" key="11">
    <source>
        <dbReference type="ARBA" id="ARBA00023004"/>
    </source>
</evidence>
<comment type="subcellular location">
    <subcellularLocation>
        <location evidence="3">Cytoplasm</location>
    </subcellularLocation>
</comment>
<keyword evidence="13" id="KW-0411">Iron-sulfur</keyword>
<proteinExistence type="predicted"/>
<accession>A0ABP6MKY5</accession>
<sequence>MACPFRWRKRCDSTVAAGPLCARPAQEGSSRAERQHAPSNFRWRHPGTRPRSLEGTVNTSAPALTPTTRTLAWCLHLLIIGLLTLAAGRAVAGSQSHAGSTVAAAAACAAVYAAGPLLPSVRRSRRAAALWLAAVGVVWLVLLALSSDGVWVAFPLYFLQLHLLPRRAGLAAVTATAAAAIAGFAAHQHYFSAAMAIGPALGAAVAVAVVWAYQALYRESEQRRRLIEELTATRADLAQAQHTAGVLAERERLAREIHDTLAQGLSSIQLLLRAAERALPGRPDAAGRHVDAARQAAVDNLAEARRFVAALTPPALEDTTLAGALERLCSTAGSRHRITARFRLTGDPVPLATAHEVALLRIAQSALANTVSHAHATTAEITLGYGDDHVALGVVDDGTGFDPDRPPTPDPEGGGFGLAAMRARVHSLGGALTITSTPGHGTTLTARLPLTPTADSTPEARS</sequence>
<feature type="transmembrane region" description="Helical" evidence="17">
    <location>
        <begin position="70"/>
        <end position="92"/>
    </location>
</feature>
<evidence type="ECO:0000256" key="6">
    <source>
        <dbReference type="ARBA" id="ARBA00022485"/>
    </source>
</evidence>
<dbReference type="PANTHER" id="PTHR24421:SF62">
    <property type="entry name" value="SENSORY TRANSDUCTION HISTIDINE KINASE"/>
    <property type="match status" value="1"/>
</dbReference>
<comment type="cofactor">
    <cofactor evidence="2">
        <name>[4Fe-4S] cluster</name>
        <dbReference type="ChEBI" id="CHEBI:49883"/>
    </cofactor>
</comment>
<evidence type="ECO:0000256" key="14">
    <source>
        <dbReference type="ARBA" id="ARBA00024827"/>
    </source>
</evidence>
<evidence type="ECO:0000256" key="4">
    <source>
        <dbReference type="ARBA" id="ARBA00012438"/>
    </source>
</evidence>
<keyword evidence="8" id="KW-0808">Transferase</keyword>